<evidence type="ECO:0000313" key="5">
    <source>
        <dbReference type="Proteomes" id="UP001484535"/>
    </source>
</evidence>
<dbReference type="RefSeq" id="WP_346784234.1">
    <property type="nucleotide sequence ID" value="NZ_JBDLBR010000002.1"/>
</dbReference>
<dbReference type="InterPro" id="IPR029052">
    <property type="entry name" value="Metallo-depent_PP-like"/>
</dbReference>
<feature type="domain" description="Phospholipase D N-terminal" evidence="3">
    <location>
        <begin position="37"/>
        <end position="127"/>
    </location>
</feature>
<dbReference type="SUPFAM" id="SSF56300">
    <property type="entry name" value="Metallo-dependent phosphatases"/>
    <property type="match status" value="1"/>
</dbReference>
<evidence type="ECO:0000259" key="3">
    <source>
        <dbReference type="Pfam" id="PF16655"/>
    </source>
</evidence>
<keyword evidence="5" id="KW-1185">Reference proteome</keyword>
<dbReference type="Proteomes" id="UP001484535">
    <property type="component" value="Unassembled WGS sequence"/>
</dbReference>
<dbReference type="Pfam" id="PF16655">
    <property type="entry name" value="PhoD_N"/>
    <property type="match status" value="1"/>
</dbReference>
<dbReference type="InterPro" id="IPR038607">
    <property type="entry name" value="PhoD-like_sf"/>
</dbReference>
<sequence>MQINRRGLLALMGAGGTMGAASVAVAQQAPAKVSFDHGVASGDPAADGAVIWTRASVGEDFGGDVALRWFVATTAEGAPAVEGDVTARASADHTAKAEVAGLEPGKDYWYWFVASDGTVSPKGRFRTLPVGATDEVVYAVASCQLWAGGFFNAYADMAALDRLDAVIHLGDYIYEYGAEGYGNEVGRAIGRLPDPPHEIVSLADYRRRHAQVKSDPNMQAAHARAAFICVWDDHETANDSWIGGAENHQSEDGDWAARKAVAMQAYFEWMPIRDPSPVRAREAIFRSFEFGDLATLAMVETRLLGRSKQVLPKGDVPPAESLAAIFAELGDESREMLGTDQSAWLEGVLSQSVQAGKPWQVLGNQVVMAKVAGPDLEAQLGAEVYGQMLSAMPEGYRTQIATAMQAFRAGVPFNLDAWDGYPHARERLYGLFERAGSRPLVLAGDSHAAWTNNLHDNGGRLAAVEVGCTAITSPSYGSLLPGLGKYLAARNEEVVFCDQDRKGYALVRLTSERAVAEHVVVSTVTQPEFERSVAATFVADAGVEGGGFRPA</sequence>
<keyword evidence="1" id="KW-0732">Signal</keyword>
<feature type="signal peptide" evidence="1">
    <location>
        <begin position="1"/>
        <end position="26"/>
    </location>
</feature>
<dbReference type="PANTHER" id="PTHR43606">
    <property type="entry name" value="PHOSPHATASE, PUTATIVE (AFU_ORTHOLOGUE AFUA_6G08710)-RELATED"/>
    <property type="match status" value="1"/>
</dbReference>
<dbReference type="Pfam" id="PF09423">
    <property type="entry name" value="PhoD"/>
    <property type="match status" value="1"/>
</dbReference>
<dbReference type="EMBL" id="JBDLBR010000002">
    <property type="protein sequence ID" value="MEN7536784.1"/>
    <property type="molecule type" value="Genomic_DNA"/>
</dbReference>
<dbReference type="PANTHER" id="PTHR43606:SF2">
    <property type="entry name" value="ALKALINE PHOSPHATASE FAMILY PROTEIN (AFU_ORTHOLOGUE AFUA_5G03860)"/>
    <property type="match status" value="1"/>
</dbReference>
<dbReference type="Gene3D" id="3.60.21.70">
    <property type="entry name" value="PhoD-like phosphatase"/>
    <property type="match status" value="1"/>
</dbReference>
<dbReference type="InterPro" id="IPR052900">
    <property type="entry name" value="Phospholipid_Metab_Enz"/>
</dbReference>
<dbReference type="InterPro" id="IPR018946">
    <property type="entry name" value="PhoD-like_MPP"/>
</dbReference>
<accession>A0ABV0CV94</accession>
<comment type="caution">
    <text evidence="4">The sequence shown here is derived from an EMBL/GenBank/DDBJ whole genome shotgun (WGS) entry which is preliminary data.</text>
</comment>
<feature type="domain" description="PhoD-like phosphatase metallophosphatase" evidence="2">
    <location>
        <begin position="139"/>
        <end position="516"/>
    </location>
</feature>
<dbReference type="InterPro" id="IPR032093">
    <property type="entry name" value="PhoD_N"/>
</dbReference>
<evidence type="ECO:0000256" key="1">
    <source>
        <dbReference type="SAM" id="SignalP"/>
    </source>
</evidence>
<dbReference type="PROSITE" id="PS51318">
    <property type="entry name" value="TAT"/>
    <property type="match status" value="1"/>
</dbReference>
<protein>
    <submittedName>
        <fullName evidence="4">Alkaline phosphatase D family protein</fullName>
    </submittedName>
</protein>
<feature type="chain" id="PRO_5046317480" evidence="1">
    <location>
        <begin position="27"/>
        <end position="551"/>
    </location>
</feature>
<organism evidence="4 5">
    <name type="scientific">Aurantiacibacter flavus</name>
    <dbReference type="NCBI Taxonomy" id="3145232"/>
    <lineage>
        <taxon>Bacteria</taxon>
        <taxon>Pseudomonadati</taxon>
        <taxon>Pseudomonadota</taxon>
        <taxon>Alphaproteobacteria</taxon>
        <taxon>Sphingomonadales</taxon>
        <taxon>Erythrobacteraceae</taxon>
        <taxon>Aurantiacibacter</taxon>
    </lineage>
</organism>
<dbReference type="InterPro" id="IPR006311">
    <property type="entry name" value="TAT_signal"/>
</dbReference>
<reference evidence="4 5" key="1">
    <citation type="submission" date="2024-05" db="EMBL/GenBank/DDBJ databases">
        <authorList>
            <person name="Park S."/>
        </authorList>
    </citation>
    <scope>NUCLEOTIDE SEQUENCE [LARGE SCALE GENOMIC DNA]</scope>
    <source>
        <strain evidence="4 5">DGU5</strain>
    </source>
</reference>
<evidence type="ECO:0000313" key="4">
    <source>
        <dbReference type="EMBL" id="MEN7536784.1"/>
    </source>
</evidence>
<proteinExistence type="predicted"/>
<name>A0ABV0CV94_9SPHN</name>
<gene>
    <name evidence="4" type="ORF">ABDJ38_06330</name>
</gene>
<dbReference type="CDD" id="cd07389">
    <property type="entry name" value="MPP_PhoD"/>
    <property type="match status" value="1"/>
</dbReference>
<evidence type="ECO:0000259" key="2">
    <source>
        <dbReference type="Pfam" id="PF09423"/>
    </source>
</evidence>
<dbReference type="Gene3D" id="2.60.40.380">
    <property type="entry name" value="Purple acid phosphatase-like, N-terminal"/>
    <property type="match status" value="1"/>
</dbReference>